<feature type="transmembrane region" description="Helical" evidence="1">
    <location>
        <begin position="91"/>
        <end position="109"/>
    </location>
</feature>
<dbReference type="Proteomes" id="UP001549749">
    <property type="component" value="Unassembled WGS sequence"/>
</dbReference>
<dbReference type="PANTHER" id="PTHR40106">
    <property type="entry name" value="INNER MEMBRANE PROTEIN RCLC"/>
    <property type="match status" value="1"/>
</dbReference>
<gene>
    <name evidence="2" type="primary">rclC</name>
    <name evidence="2" type="ORF">ABR189_01130</name>
</gene>
<dbReference type="PANTHER" id="PTHR40106:SF1">
    <property type="entry name" value="INNER MEMBRANE PROTEIN RCLC"/>
    <property type="match status" value="1"/>
</dbReference>
<organism evidence="2 3">
    <name type="scientific">Chitinophaga defluvii</name>
    <dbReference type="NCBI Taxonomy" id="3163343"/>
    <lineage>
        <taxon>Bacteria</taxon>
        <taxon>Pseudomonadati</taxon>
        <taxon>Bacteroidota</taxon>
        <taxon>Chitinophagia</taxon>
        <taxon>Chitinophagales</taxon>
        <taxon>Chitinophagaceae</taxon>
        <taxon>Chitinophaga</taxon>
    </lineage>
</organism>
<feature type="transmembrane region" description="Helical" evidence="1">
    <location>
        <begin position="116"/>
        <end position="138"/>
    </location>
</feature>
<dbReference type="InterPro" id="IPR053532">
    <property type="entry name" value="RCS_Resistance"/>
</dbReference>
<keyword evidence="1" id="KW-1133">Transmembrane helix</keyword>
<dbReference type="PIRSF" id="PIRSF028065">
    <property type="entry name" value="UCP028065"/>
    <property type="match status" value="1"/>
</dbReference>
<dbReference type="EMBL" id="JBEXAC010000001">
    <property type="protein sequence ID" value="MET6995944.1"/>
    <property type="molecule type" value="Genomic_DNA"/>
</dbReference>
<feature type="transmembrane region" description="Helical" evidence="1">
    <location>
        <begin position="158"/>
        <end position="178"/>
    </location>
</feature>
<keyword evidence="1" id="KW-0812">Transmembrane</keyword>
<dbReference type="RefSeq" id="WP_354658591.1">
    <property type="nucleotide sequence ID" value="NZ_JBEXAC010000001.1"/>
</dbReference>
<name>A0ABV2T1D7_9BACT</name>
<dbReference type="Pfam" id="PF04224">
    <property type="entry name" value="DUF417"/>
    <property type="match status" value="1"/>
</dbReference>
<evidence type="ECO:0000313" key="3">
    <source>
        <dbReference type="Proteomes" id="UP001549749"/>
    </source>
</evidence>
<dbReference type="NCBIfam" id="NF040476">
    <property type="entry name" value="chlor_memb_RclC"/>
    <property type="match status" value="1"/>
</dbReference>
<accession>A0ABV2T1D7</accession>
<keyword evidence="3" id="KW-1185">Reference proteome</keyword>
<dbReference type="InterPro" id="IPR016865">
    <property type="entry name" value="RclC"/>
</dbReference>
<evidence type="ECO:0000256" key="1">
    <source>
        <dbReference type="SAM" id="Phobius"/>
    </source>
</evidence>
<sequence length="188" mass="20493">MGTLRHMMKAISTLDKAGIRLLRIAIAVILIWIGGLKFFPYEADGITPFVANSPLMSFFYNHPEEYKTHRNKEGELVPANREWHKANNTYGFSYGLGTLLVSMGVLLLFNRVSPLAGAAGGILVFIMSIGTLSFLITTPETWVPALGDGEHGFPYLSAAGRLVIKDFIMMGGAVVVTADAARKYLARG</sequence>
<proteinExistence type="predicted"/>
<comment type="caution">
    <text evidence="2">The sequence shown here is derived from an EMBL/GenBank/DDBJ whole genome shotgun (WGS) entry which is preliminary data.</text>
</comment>
<keyword evidence="1" id="KW-0472">Membrane</keyword>
<feature type="transmembrane region" description="Helical" evidence="1">
    <location>
        <begin position="21"/>
        <end position="39"/>
    </location>
</feature>
<dbReference type="InterPro" id="IPR007339">
    <property type="entry name" value="RclC-like"/>
</dbReference>
<evidence type="ECO:0000313" key="2">
    <source>
        <dbReference type="EMBL" id="MET6995944.1"/>
    </source>
</evidence>
<protein>
    <submittedName>
        <fullName evidence="2">Reactive chlorine resistance membrane protein RclC</fullName>
    </submittedName>
</protein>
<reference evidence="2 3" key="1">
    <citation type="submission" date="2024-06" db="EMBL/GenBank/DDBJ databases">
        <title>Chitinophaga defluvii sp. nov., isolated from municipal sewage.</title>
        <authorList>
            <person name="Zhang L."/>
        </authorList>
    </citation>
    <scope>NUCLEOTIDE SEQUENCE [LARGE SCALE GENOMIC DNA]</scope>
    <source>
        <strain evidence="2 3">H8</strain>
    </source>
</reference>